<comment type="similarity">
    <text evidence="1">Belongs to the arylamine N-acetyltransferase family.</text>
</comment>
<dbReference type="InterPro" id="IPR038765">
    <property type="entry name" value="Papain-like_cys_pep_sf"/>
</dbReference>
<comment type="caution">
    <text evidence="2">The sequence shown here is derived from an EMBL/GenBank/DDBJ whole genome shotgun (WGS) entry which is preliminary data.</text>
</comment>
<dbReference type="AlphaFoldDB" id="A0A1J5RSI4"/>
<dbReference type="InterPro" id="IPR001447">
    <property type="entry name" value="Arylamine_N-AcTrfase"/>
</dbReference>
<dbReference type="PANTHER" id="PTHR11786">
    <property type="entry name" value="N-HYDROXYARYLAMINE O-ACETYLTRANSFERASE"/>
    <property type="match status" value="1"/>
</dbReference>
<dbReference type="EMBL" id="MLJW01000108">
    <property type="protein sequence ID" value="OIQ99264.1"/>
    <property type="molecule type" value="Genomic_DNA"/>
</dbReference>
<sequence>MTDRLDLPAYLERIAYRGELRPSLSVLSALHLAHATHIPFENLDVLQGRGIRLDLDSLQAKLLAGGRGGYCFEQNLLFAAGLEALGFRVQRLSARVRYRSQRILPRTHMLLLVDVDGGRWLCDVGFGAEGLLLPVPLGTGEEVRHYAWRYRIVPEDGLWLLQSLQQAPQPGWQDLYAFTLEAQHLADFEMANHYVSTHPDSRFVQTLTVQLPTPEGRHILRNRELIFDRGVSVDSRLLADDEELLMVLAGTFGLRFAPGTRFAYQAR</sequence>
<proteinExistence type="inferred from homology"/>
<name>A0A1J5RSI4_9ZZZZ</name>
<dbReference type="GO" id="GO:0004060">
    <property type="term" value="F:arylamine N-acetyltransferase activity"/>
    <property type="evidence" value="ECO:0007669"/>
    <property type="project" value="UniProtKB-EC"/>
</dbReference>
<dbReference type="SUPFAM" id="SSF54001">
    <property type="entry name" value="Cysteine proteinases"/>
    <property type="match status" value="1"/>
</dbReference>
<reference evidence="2" key="1">
    <citation type="submission" date="2016-10" db="EMBL/GenBank/DDBJ databases">
        <title>Sequence of Gallionella enrichment culture.</title>
        <authorList>
            <person name="Poehlein A."/>
            <person name="Muehling M."/>
            <person name="Daniel R."/>
        </authorList>
    </citation>
    <scope>NUCLEOTIDE SEQUENCE</scope>
</reference>
<dbReference type="Pfam" id="PF00797">
    <property type="entry name" value="Acetyltransf_2"/>
    <property type="match status" value="1"/>
</dbReference>
<dbReference type="Gene3D" id="2.40.128.150">
    <property type="entry name" value="Cysteine proteinases"/>
    <property type="match status" value="1"/>
</dbReference>
<accession>A0A1J5RSI4</accession>
<dbReference type="PRINTS" id="PR01543">
    <property type="entry name" value="ANATRNSFRASE"/>
</dbReference>
<protein>
    <submittedName>
        <fullName evidence="2">Arylamine N-acetyltransferase</fullName>
        <ecNumber evidence="2">2.3.1.5</ecNumber>
    </submittedName>
</protein>
<dbReference type="Gene3D" id="3.30.2140.10">
    <property type="entry name" value="Arylamine N-acetyltransferase"/>
    <property type="match status" value="1"/>
</dbReference>
<keyword evidence="2" id="KW-0012">Acyltransferase</keyword>
<evidence type="ECO:0000256" key="1">
    <source>
        <dbReference type="ARBA" id="ARBA00006547"/>
    </source>
</evidence>
<dbReference type="EC" id="2.3.1.5" evidence="2"/>
<evidence type="ECO:0000313" key="2">
    <source>
        <dbReference type="EMBL" id="OIQ99264.1"/>
    </source>
</evidence>
<keyword evidence="2" id="KW-0808">Transferase</keyword>
<organism evidence="2">
    <name type="scientific">mine drainage metagenome</name>
    <dbReference type="NCBI Taxonomy" id="410659"/>
    <lineage>
        <taxon>unclassified sequences</taxon>
        <taxon>metagenomes</taxon>
        <taxon>ecological metagenomes</taxon>
    </lineage>
</organism>
<gene>
    <name evidence="2" type="primary">nat</name>
    <name evidence="2" type="ORF">GALL_186730</name>
</gene>
<dbReference type="PANTHER" id="PTHR11786:SF0">
    <property type="entry name" value="ARYLAMINE N-ACETYLTRANSFERASE 4-RELATED"/>
    <property type="match status" value="1"/>
</dbReference>